<accession>A0A0A9GZ94</accession>
<dbReference type="AlphaFoldDB" id="A0A0A9GZ94"/>
<sequence>MHALRAEGIRAFARGGARDGGCRAQWCVGEQ</sequence>
<reference evidence="1" key="2">
    <citation type="journal article" date="2015" name="Data Brief">
        <title>Shoot transcriptome of the giant reed, Arundo donax.</title>
        <authorList>
            <person name="Barrero R.A."/>
            <person name="Guerrero F.D."/>
            <person name="Moolhuijzen P."/>
            <person name="Goolsby J.A."/>
            <person name="Tidwell J."/>
            <person name="Bellgard S.E."/>
            <person name="Bellgard M.I."/>
        </authorList>
    </citation>
    <scope>NUCLEOTIDE SEQUENCE</scope>
    <source>
        <tissue evidence="1">Shoot tissue taken approximately 20 cm above the soil surface</tissue>
    </source>
</reference>
<protein>
    <submittedName>
        <fullName evidence="1">Uncharacterized protein</fullName>
    </submittedName>
</protein>
<proteinExistence type="predicted"/>
<organism evidence="1">
    <name type="scientific">Arundo donax</name>
    <name type="common">Giant reed</name>
    <name type="synonym">Donax arundinaceus</name>
    <dbReference type="NCBI Taxonomy" id="35708"/>
    <lineage>
        <taxon>Eukaryota</taxon>
        <taxon>Viridiplantae</taxon>
        <taxon>Streptophyta</taxon>
        <taxon>Embryophyta</taxon>
        <taxon>Tracheophyta</taxon>
        <taxon>Spermatophyta</taxon>
        <taxon>Magnoliopsida</taxon>
        <taxon>Liliopsida</taxon>
        <taxon>Poales</taxon>
        <taxon>Poaceae</taxon>
        <taxon>PACMAD clade</taxon>
        <taxon>Arundinoideae</taxon>
        <taxon>Arundineae</taxon>
        <taxon>Arundo</taxon>
    </lineage>
</organism>
<name>A0A0A9GZ94_ARUDO</name>
<reference evidence="1" key="1">
    <citation type="submission" date="2014-09" db="EMBL/GenBank/DDBJ databases">
        <authorList>
            <person name="Magalhaes I.L.F."/>
            <person name="Oliveira U."/>
            <person name="Santos F.R."/>
            <person name="Vidigal T.H.D.A."/>
            <person name="Brescovit A.D."/>
            <person name="Santos A.J."/>
        </authorList>
    </citation>
    <scope>NUCLEOTIDE SEQUENCE</scope>
    <source>
        <tissue evidence="1">Shoot tissue taken approximately 20 cm above the soil surface</tissue>
    </source>
</reference>
<evidence type="ECO:0000313" key="1">
    <source>
        <dbReference type="EMBL" id="JAE27906.1"/>
    </source>
</evidence>
<dbReference type="EMBL" id="GBRH01169990">
    <property type="protein sequence ID" value="JAE27906.1"/>
    <property type="molecule type" value="Transcribed_RNA"/>
</dbReference>